<organism evidence="1 2">
    <name type="scientific">Erwinia pyrifoliae</name>
    <dbReference type="NCBI Taxonomy" id="79967"/>
    <lineage>
        <taxon>Bacteria</taxon>
        <taxon>Pseudomonadati</taxon>
        <taxon>Pseudomonadota</taxon>
        <taxon>Gammaproteobacteria</taxon>
        <taxon>Enterobacterales</taxon>
        <taxon>Erwiniaceae</taxon>
        <taxon>Erwinia</taxon>
    </lineage>
</organism>
<proteinExistence type="predicted"/>
<gene>
    <name evidence="1" type="ORF">NYP84_00265</name>
</gene>
<dbReference type="EMBL" id="CP103445">
    <property type="protein sequence ID" value="UWS33707.1"/>
    <property type="molecule type" value="Genomic_DNA"/>
</dbReference>
<keyword evidence="2" id="KW-1185">Reference proteome</keyword>
<name>A0ABY5X9A2_ERWPY</name>
<dbReference type="Proteomes" id="UP001058553">
    <property type="component" value="Chromosome"/>
</dbReference>
<evidence type="ECO:0000313" key="1">
    <source>
        <dbReference type="EMBL" id="UWS33707.1"/>
    </source>
</evidence>
<accession>A0ABY5X9A2</accession>
<evidence type="ECO:0008006" key="3">
    <source>
        <dbReference type="Google" id="ProtNLM"/>
    </source>
</evidence>
<protein>
    <recommendedName>
        <fullName evidence="3">Prophage protein</fullName>
    </recommendedName>
</protein>
<reference evidence="1" key="1">
    <citation type="submission" date="2022-07" db="EMBL/GenBank/DDBJ databases">
        <title>Genetic diversity of Erwinia pyrifoliae.</title>
        <authorList>
            <person name="Park D.S."/>
            <person name="Ham H."/>
        </authorList>
    </citation>
    <scope>NUCLEOTIDE SEQUENCE</scope>
    <source>
        <strain evidence="1">CP201486</strain>
    </source>
</reference>
<sequence>MSKAVTLTATGVYRTEATRHGVSITRRNEAGQYEHMALIDYPDMLRKLEAGDFDGVRDIPDILRAMADGAALGYHTPTAEQELIVWRHCVALTFISEQLRKNGAVEVENERGGTDSGVIYCGQYGCMAVYPAPERFAMANNIESALIERYGREQGERNAVLMYQAMLEGGGLSDMGRELLADLHDGFIRMLQDEGLPPAPVAH</sequence>
<dbReference type="GeneID" id="92238779"/>
<evidence type="ECO:0000313" key="2">
    <source>
        <dbReference type="Proteomes" id="UP001058553"/>
    </source>
</evidence>
<dbReference type="RefSeq" id="WP_012666449.1">
    <property type="nucleotide sequence ID" value="NZ_CP023567.1"/>
</dbReference>